<organism evidence="1 2">
    <name type="scientific">Metabacillus mangrovi</name>
    <dbReference type="NCBI Taxonomy" id="1491830"/>
    <lineage>
        <taxon>Bacteria</taxon>
        <taxon>Bacillati</taxon>
        <taxon>Bacillota</taxon>
        <taxon>Bacilli</taxon>
        <taxon>Bacillales</taxon>
        <taxon>Bacillaceae</taxon>
        <taxon>Metabacillus</taxon>
    </lineage>
</organism>
<sequence>MGYHYYCRHCGTKVGTLDQESIRSGDLGFHHLTSEERQEMIRYAANGDIEVVTICEDCQEALDRNPAFHQVDKFIQ</sequence>
<dbReference type="InterPro" id="IPR020115">
    <property type="entry name" value="Fin"/>
</dbReference>
<name>A0A7X2S855_9BACI</name>
<accession>A0A7X2S855</accession>
<dbReference type="Pfam" id="PF10955">
    <property type="entry name" value="Fin"/>
    <property type="match status" value="1"/>
</dbReference>
<dbReference type="Proteomes" id="UP000434639">
    <property type="component" value="Unassembled WGS sequence"/>
</dbReference>
<evidence type="ECO:0000313" key="2">
    <source>
        <dbReference type="Proteomes" id="UP000434639"/>
    </source>
</evidence>
<protein>
    <submittedName>
        <fullName evidence="1">DUF2757 family protein</fullName>
    </submittedName>
</protein>
<dbReference type="AlphaFoldDB" id="A0A7X2S855"/>
<keyword evidence="2" id="KW-1185">Reference proteome</keyword>
<proteinExistence type="predicted"/>
<dbReference type="EMBL" id="WMIB01000025">
    <property type="protein sequence ID" value="MTH55250.1"/>
    <property type="molecule type" value="Genomic_DNA"/>
</dbReference>
<dbReference type="OrthoDB" id="2084556at2"/>
<dbReference type="RefSeq" id="WP_155113749.1">
    <property type="nucleotide sequence ID" value="NZ_WMIB01000025.1"/>
</dbReference>
<reference evidence="1 2" key="1">
    <citation type="journal article" date="2017" name="Int. J. Syst. Evol. Microbiol.">
        <title>Bacillus mangrovi sp. nov., isolated from a sediment sample from a mangrove forest.</title>
        <authorList>
            <person name="Gupta V."/>
            <person name="Singh P.K."/>
            <person name="Korpole S."/>
            <person name="Tanuku N.R.S."/>
            <person name="Pinnaka A.K."/>
        </authorList>
    </citation>
    <scope>NUCLEOTIDE SEQUENCE [LARGE SCALE GENOMIC DNA]</scope>
    <source>
        <strain evidence="1 2">KCTC 33872</strain>
    </source>
</reference>
<comment type="caution">
    <text evidence="1">The sequence shown here is derived from an EMBL/GenBank/DDBJ whole genome shotgun (WGS) entry which is preliminary data.</text>
</comment>
<dbReference type="GO" id="GO:0010468">
    <property type="term" value="P:regulation of gene expression"/>
    <property type="evidence" value="ECO:0007669"/>
    <property type="project" value="InterPro"/>
</dbReference>
<evidence type="ECO:0000313" key="1">
    <source>
        <dbReference type="EMBL" id="MTH55250.1"/>
    </source>
</evidence>
<gene>
    <name evidence="1" type="ORF">GKZ89_17785</name>
</gene>